<dbReference type="GO" id="GO:0016301">
    <property type="term" value="F:kinase activity"/>
    <property type="evidence" value="ECO:0007669"/>
    <property type="project" value="UniProtKB-KW"/>
</dbReference>
<dbReference type="AlphaFoldDB" id="A0A4Z0JQT3"/>
<dbReference type="InterPro" id="IPR003594">
    <property type="entry name" value="HATPase_dom"/>
</dbReference>
<feature type="domain" description="Histidine kinase/HSP90-like ATPase" evidence="5">
    <location>
        <begin position="33"/>
        <end position="116"/>
    </location>
</feature>
<keyword evidence="2" id="KW-0418">Kinase</keyword>
<evidence type="ECO:0000259" key="5">
    <source>
        <dbReference type="Pfam" id="PF02518"/>
    </source>
</evidence>
<accession>A0A4Z0JQT3</accession>
<evidence type="ECO:0000313" key="7">
    <source>
        <dbReference type="Proteomes" id="UP000298021"/>
    </source>
</evidence>
<dbReference type="Proteomes" id="UP000298021">
    <property type="component" value="Unassembled WGS sequence"/>
</dbReference>
<evidence type="ECO:0000256" key="1">
    <source>
        <dbReference type="ARBA" id="ARBA00022679"/>
    </source>
</evidence>
<keyword evidence="4" id="KW-1133">Transmembrane helix</keyword>
<feature type="transmembrane region" description="Helical" evidence="4">
    <location>
        <begin position="6"/>
        <end position="23"/>
    </location>
</feature>
<comment type="caution">
    <text evidence="6">The sequence shown here is derived from an EMBL/GenBank/DDBJ whole genome shotgun (WGS) entry which is preliminary data.</text>
</comment>
<dbReference type="InterPro" id="IPR036890">
    <property type="entry name" value="HATPase_C_sf"/>
</dbReference>
<proteinExistence type="predicted"/>
<dbReference type="SUPFAM" id="SSF55874">
    <property type="entry name" value="ATPase domain of HSP90 chaperone/DNA topoisomerase II/histidine kinase"/>
    <property type="match status" value="1"/>
</dbReference>
<dbReference type="EMBL" id="RKLY01000001">
    <property type="protein sequence ID" value="TGD25450.1"/>
    <property type="molecule type" value="Genomic_DNA"/>
</dbReference>
<keyword evidence="1" id="KW-0808">Transferase</keyword>
<evidence type="ECO:0000256" key="4">
    <source>
        <dbReference type="SAM" id="Phobius"/>
    </source>
</evidence>
<organism evidence="6 7">
    <name type="scientific">Companilactobacillus suantsaicola</name>
    <dbReference type="NCBI Taxonomy" id="2487723"/>
    <lineage>
        <taxon>Bacteria</taxon>
        <taxon>Bacillati</taxon>
        <taxon>Bacillota</taxon>
        <taxon>Bacilli</taxon>
        <taxon>Lactobacillales</taxon>
        <taxon>Lactobacillaceae</taxon>
        <taxon>Companilactobacillus</taxon>
    </lineage>
</organism>
<dbReference type="CDD" id="cd16917">
    <property type="entry name" value="HATPase_UhpB-NarQ-NarX-like"/>
    <property type="match status" value="1"/>
</dbReference>
<evidence type="ECO:0000256" key="2">
    <source>
        <dbReference type="ARBA" id="ARBA00022777"/>
    </source>
</evidence>
<protein>
    <recommendedName>
        <fullName evidence="5">Histidine kinase/HSP90-like ATPase domain-containing protein</fullName>
    </recommendedName>
</protein>
<keyword evidence="4" id="KW-0812">Transmembrane</keyword>
<reference evidence="6 7" key="1">
    <citation type="submission" date="2018-10" db="EMBL/GenBank/DDBJ databases">
        <title>Lactobacillus sp. R7 and Lactobacillus sp. R19 isolated from fermented mustard green product of Taiwan.</title>
        <authorList>
            <person name="Lin S.-T."/>
        </authorList>
    </citation>
    <scope>NUCLEOTIDE SEQUENCE [LARGE SCALE GENOMIC DNA]</scope>
    <source>
        <strain evidence="6 7">BCRC 81127</strain>
    </source>
</reference>
<gene>
    <name evidence="6" type="ORF">EGT49_00805</name>
</gene>
<dbReference type="PANTHER" id="PTHR24421">
    <property type="entry name" value="NITRATE/NITRITE SENSOR PROTEIN NARX-RELATED"/>
    <property type="match status" value="1"/>
</dbReference>
<keyword evidence="7" id="KW-1185">Reference proteome</keyword>
<dbReference type="InterPro" id="IPR050482">
    <property type="entry name" value="Sensor_HK_TwoCompSys"/>
</dbReference>
<keyword evidence="4" id="KW-0472">Membrane</keyword>
<evidence type="ECO:0000313" key="6">
    <source>
        <dbReference type="EMBL" id="TGD25450.1"/>
    </source>
</evidence>
<name>A0A4Z0JQT3_9LACO</name>
<dbReference type="Gene3D" id="3.30.565.10">
    <property type="entry name" value="Histidine kinase-like ATPase, C-terminal domain"/>
    <property type="match status" value="1"/>
</dbReference>
<keyword evidence="3" id="KW-0902">Two-component regulatory system</keyword>
<dbReference type="GO" id="GO:0000160">
    <property type="term" value="P:phosphorelay signal transduction system"/>
    <property type="evidence" value="ECO:0007669"/>
    <property type="project" value="UniProtKB-KW"/>
</dbReference>
<sequence>MITDFYVLVFFYLVFLKVANLIIKFAKNIQHVLASIIKETTTNVLRYSQANNMRFCFREDDNNFFLEISDDGIGFKNDKTNQSFGIEGMKKRLIDLDGQLEVISQHGVKLKITIPRKD</sequence>
<evidence type="ECO:0000256" key="3">
    <source>
        <dbReference type="ARBA" id="ARBA00023012"/>
    </source>
</evidence>
<dbReference type="Pfam" id="PF02518">
    <property type="entry name" value="HATPase_c"/>
    <property type="match status" value="1"/>
</dbReference>